<proteinExistence type="predicted"/>
<protein>
    <submittedName>
        <fullName evidence="2">Uncharacterized protein</fullName>
    </submittedName>
</protein>
<name>A0A6A6TR80_9PLEO</name>
<feature type="region of interest" description="Disordered" evidence="1">
    <location>
        <begin position="1"/>
        <end position="30"/>
    </location>
</feature>
<reference evidence="2" key="1">
    <citation type="journal article" date="2020" name="Stud. Mycol.">
        <title>101 Dothideomycetes genomes: a test case for predicting lifestyles and emergence of pathogens.</title>
        <authorList>
            <person name="Haridas S."/>
            <person name="Albert R."/>
            <person name="Binder M."/>
            <person name="Bloem J."/>
            <person name="Labutti K."/>
            <person name="Salamov A."/>
            <person name="Andreopoulos B."/>
            <person name="Baker S."/>
            <person name="Barry K."/>
            <person name="Bills G."/>
            <person name="Bluhm B."/>
            <person name="Cannon C."/>
            <person name="Castanera R."/>
            <person name="Culley D."/>
            <person name="Daum C."/>
            <person name="Ezra D."/>
            <person name="Gonzalez J."/>
            <person name="Henrissat B."/>
            <person name="Kuo A."/>
            <person name="Liang C."/>
            <person name="Lipzen A."/>
            <person name="Lutzoni F."/>
            <person name="Magnuson J."/>
            <person name="Mondo S."/>
            <person name="Nolan M."/>
            <person name="Ohm R."/>
            <person name="Pangilinan J."/>
            <person name="Park H.-J."/>
            <person name="Ramirez L."/>
            <person name="Alfaro M."/>
            <person name="Sun H."/>
            <person name="Tritt A."/>
            <person name="Yoshinaga Y."/>
            <person name="Zwiers L.-H."/>
            <person name="Turgeon B."/>
            <person name="Goodwin S."/>
            <person name="Spatafora J."/>
            <person name="Crous P."/>
            <person name="Grigoriev I."/>
        </authorList>
    </citation>
    <scope>NUCLEOTIDE SEQUENCE</scope>
    <source>
        <strain evidence="2">CBS 122681</strain>
    </source>
</reference>
<keyword evidence="3" id="KW-1185">Reference proteome</keyword>
<feature type="region of interest" description="Disordered" evidence="1">
    <location>
        <begin position="64"/>
        <end position="83"/>
    </location>
</feature>
<evidence type="ECO:0000313" key="2">
    <source>
        <dbReference type="EMBL" id="KAF2661667.1"/>
    </source>
</evidence>
<evidence type="ECO:0000256" key="1">
    <source>
        <dbReference type="SAM" id="MobiDB-lite"/>
    </source>
</evidence>
<gene>
    <name evidence="2" type="ORF">K491DRAFT_380559</name>
</gene>
<feature type="compositionally biased region" description="Basic and acidic residues" evidence="1">
    <location>
        <begin position="65"/>
        <end position="82"/>
    </location>
</feature>
<evidence type="ECO:0000313" key="3">
    <source>
        <dbReference type="Proteomes" id="UP000799324"/>
    </source>
</evidence>
<dbReference type="EMBL" id="MU004292">
    <property type="protein sequence ID" value="KAF2661667.1"/>
    <property type="molecule type" value="Genomic_DNA"/>
</dbReference>
<accession>A0A6A6TR80</accession>
<dbReference type="AlphaFoldDB" id="A0A6A6TR80"/>
<organism evidence="2 3">
    <name type="scientific">Lophiostoma macrostomum CBS 122681</name>
    <dbReference type="NCBI Taxonomy" id="1314788"/>
    <lineage>
        <taxon>Eukaryota</taxon>
        <taxon>Fungi</taxon>
        <taxon>Dikarya</taxon>
        <taxon>Ascomycota</taxon>
        <taxon>Pezizomycotina</taxon>
        <taxon>Dothideomycetes</taxon>
        <taxon>Pleosporomycetidae</taxon>
        <taxon>Pleosporales</taxon>
        <taxon>Lophiostomataceae</taxon>
        <taxon>Lophiostoma</taxon>
    </lineage>
</organism>
<sequence>MLLYPSYRMSCSRSGRRKKGTANASHDRSLRSSVARLAPRHAMPCHAIPEWCCWLMISSCSSTSKEPKPKPRPSEPHCRCTEDSIFPAPMSKRRANLGRKPRRLSNKQKRKKGIPNIMFSELRTKIMLPSSLNTLAVHMPLPHSRNKEEKEKEEADRSFIRLGFLDKPWASLKERGGAQYARKDKVSESRVLFSKSCGRKGLAFPFQ</sequence>
<dbReference type="Proteomes" id="UP000799324">
    <property type="component" value="Unassembled WGS sequence"/>
</dbReference>